<dbReference type="EMBL" id="GGEC01066833">
    <property type="protein sequence ID" value="MBX47317.1"/>
    <property type="molecule type" value="Transcribed_RNA"/>
</dbReference>
<evidence type="ECO:0000313" key="1">
    <source>
        <dbReference type="EMBL" id="MBX47317.1"/>
    </source>
</evidence>
<proteinExistence type="predicted"/>
<dbReference type="AlphaFoldDB" id="A0A2P2NXR9"/>
<reference evidence="1" key="1">
    <citation type="submission" date="2018-02" db="EMBL/GenBank/DDBJ databases">
        <title>Rhizophora mucronata_Transcriptome.</title>
        <authorList>
            <person name="Meera S.P."/>
            <person name="Sreeshan A."/>
            <person name="Augustine A."/>
        </authorList>
    </citation>
    <scope>NUCLEOTIDE SEQUENCE</scope>
    <source>
        <tissue evidence="1">Leaf</tissue>
    </source>
</reference>
<accession>A0A2P2NXR9</accession>
<protein>
    <submittedName>
        <fullName evidence="1">Uncharacterized protein</fullName>
    </submittedName>
</protein>
<name>A0A2P2NXR9_RHIMU</name>
<sequence length="17" mass="1829">MLMLSQASIKLGTIILP</sequence>
<organism evidence="1">
    <name type="scientific">Rhizophora mucronata</name>
    <name type="common">Asiatic mangrove</name>
    <dbReference type="NCBI Taxonomy" id="61149"/>
    <lineage>
        <taxon>Eukaryota</taxon>
        <taxon>Viridiplantae</taxon>
        <taxon>Streptophyta</taxon>
        <taxon>Embryophyta</taxon>
        <taxon>Tracheophyta</taxon>
        <taxon>Spermatophyta</taxon>
        <taxon>Magnoliopsida</taxon>
        <taxon>eudicotyledons</taxon>
        <taxon>Gunneridae</taxon>
        <taxon>Pentapetalae</taxon>
        <taxon>rosids</taxon>
        <taxon>fabids</taxon>
        <taxon>Malpighiales</taxon>
        <taxon>Rhizophoraceae</taxon>
        <taxon>Rhizophora</taxon>
    </lineage>
</organism>